<dbReference type="InterPro" id="IPR031662">
    <property type="entry name" value="GTP-binding_2"/>
</dbReference>
<dbReference type="PROSITE" id="PS51257">
    <property type="entry name" value="PROKAR_LIPOPROTEIN"/>
    <property type="match status" value="1"/>
</dbReference>
<feature type="domain" description="OBG-type G" evidence="3">
    <location>
        <begin position="119"/>
        <end position="344"/>
    </location>
</feature>
<dbReference type="Pfam" id="PF16897">
    <property type="entry name" value="MMR_HSR1_Xtn"/>
    <property type="match status" value="1"/>
</dbReference>
<dbReference type="PROSITE" id="PS51710">
    <property type="entry name" value="G_OBG"/>
    <property type="match status" value="1"/>
</dbReference>
<reference evidence="5 6" key="1">
    <citation type="journal article" date="2018" name="Nat. Ecol. Evol.">
        <title>Genomic signatures of mitonuclear coevolution across populations of Tigriopus californicus.</title>
        <authorList>
            <person name="Barreto F.S."/>
            <person name="Watson E.T."/>
            <person name="Lima T.G."/>
            <person name="Willett C.S."/>
            <person name="Edmands S."/>
            <person name="Li W."/>
            <person name="Burton R.S."/>
        </authorList>
    </citation>
    <scope>NUCLEOTIDE SEQUENCE [LARGE SCALE GENOMIC DNA]</scope>
    <source>
        <strain evidence="5 6">San Diego</strain>
    </source>
</reference>
<dbReference type="PROSITE" id="PS00905">
    <property type="entry name" value="GTP1_OBG"/>
    <property type="match status" value="1"/>
</dbReference>
<dbReference type="InterPro" id="IPR027417">
    <property type="entry name" value="P-loop_NTPase"/>
</dbReference>
<keyword evidence="2" id="KW-0342">GTP-binding</keyword>
<keyword evidence="1" id="KW-0547">Nucleotide-binding</keyword>
<dbReference type="InterPro" id="IPR006074">
    <property type="entry name" value="GTP1-OBG_CS"/>
</dbReference>
<dbReference type="PROSITE" id="PS51880">
    <property type="entry name" value="TGS"/>
    <property type="match status" value="1"/>
</dbReference>
<dbReference type="SUPFAM" id="SSF52540">
    <property type="entry name" value="P-loop containing nucleoside triphosphate hydrolases"/>
    <property type="match status" value="1"/>
</dbReference>
<dbReference type="GO" id="GO:0005525">
    <property type="term" value="F:GTP binding"/>
    <property type="evidence" value="ECO:0007669"/>
    <property type="project" value="UniProtKB-KW"/>
</dbReference>
<dbReference type="InterPro" id="IPR031167">
    <property type="entry name" value="G_OBG"/>
</dbReference>
<dbReference type="InterPro" id="IPR012676">
    <property type="entry name" value="TGS-like"/>
</dbReference>
<dbReference type="SUPFAM" id="SSF81271">
    <property type="entry name" value="TGS-like"/>
    <property type="match status" value="1"/>
</dbReference>
<keyword evidence="6" id="KW-1185">Reference proteome</keyword>
<dbReference type="InterPro" id="IPR012675">
    <property type="entry name" value="Beta-grasp_dom_sf"/>
</dbReference>
<dbReference type="InterPro" id="IPR004095">
    <property type="entry name" value="TGS"/>
</dbReference>
<dbReference type="CDD" id="cd17230">
    <property type="entry name" value="TGS_DRG1"/>
    <property type="match status" value="1"/>
</dbReference>
<dbReference type="InterPro" id="IPR006073">
    <property type="entry name" value="GTP-bd"/>
</dbReference>
<dbReference type="PANTHER" id="PTHR43127">
    <property type="entry name" value="DEVELOPMENTALLY-REGULATED GTP-BINDING PROTEIN 2"/>
    <property type="match status" value="1"/>
</dbReference>
<dbReference type="Gene3D" id="6.10.140.1070">
    <property type="match status" value="2"/>
</dbReference>
<evidence type="ECO:0000256" key="1">
    <source>
        <dbReference type="ARBA" id="ARBA00022741"/>
    </source>
</evidence>
<dbReference type="GO" id="GO:0003924">
    <property type="term" value="F:GTPase activity"/>
    <property type="evidence" value="ECO:0007669"/>
    <property type="project" value="InterPro"/>
</dbReference>
<proteinExistence type="predicted"/>
<evidence type="ECO:0000259" key="3">
    <source>
        <dbReference type="PROSITE" id="PS51710"/>
    </source>
</evidence>
<dbReference type="FunFam" id="3.10.20.30:FF:000003">
    <property type="entry name" value="Developmentally-regulated GTP-binding protein 1"/>
    <property type="match status" value="1"/>
</dbReference>
<dbReference type="OrthoDB" id="603at2759"/>
<feature type="domain" description="TGS" evidence="4">
    <location>
        <begin position="344"/>
        <end position="420"/>
    </location>
</feature>
<dbReference type="OMA" id="SAKHPGQ"/>
<dbReference type="Pfam" id="PF02824">
    <property type="entry name" value="TGS"/>
    <property type="match status" value="1"/>
</dbReference>
<dbReference type="InterPro" id="IPR005225">
    <property type="entry name" value="Small_GTP-bd"/>
</dbReference>
<organism evidence="5 6">
    <name type="scientific">Tigriopus californicus</name>
    <name type="common">Marine copepod</name>
    <dbReference type="NCBI Taxonomy" id="6832"/>
    <lineage>
        <taxon>Eukaryota</taxon>
        <taxon>Metazoa</taxon>
        <taxon>Ecdysozoa</taxon>
        <taxon>Arthropoda</taxon>
        <taxon>Crustacea</taxon>
        <taxon>Multicrustacea</taxon>
        <taxon>Hexanauplia</taxon>
        <taxon>Copepoda</taxon>
        <taxon>Harpacticoida</taxon>
        <taxon>Harpacticidae</taxon>
        <taxon>Tigriopus</taxon>
    </lineage>
</organism>
<dbReference type="FunFam" id="3.40.50.300:FF:001436">
    <property type="entry name" value="Developmentally-regulated GTP-binding protein"/>
    <property type="match status" value="1"/>
</dbReference>
<comment type="caution">
    <text evidence="5">The sequence shown here is derived from an EMBL/GenBank/DDBJ whole genome shotgun (WGS) entry which is preliminary data.</text>
</comment>
<name>A0A553PA97_TIGCA</name>
<dbReference type="AlphaFoldDB" id="A0A553PA97"/>
<evidence type="ECO:0008006" key="7">
    <source>
        <dbReference type="Google" id="ProtNLM"/>
    </source>
</evidence>
<dbReference type="Proteomes" id="UP000318571">
    <property type="component" value="Chromosome 2"/>
</dbReference>
<dbReference type="STRING" id="6832.A0A553PA97"/>
<dbReference type="NCBIfam" id="TIGR00231">
    <property type="entry name" value="small_GTP"/>
    <property type="match status" value="1"/>
</dbReference>
<evidence type="ECO:0000259" key="4">
    <source>
        <dbReference type="PROSITE" id="PS51880"/>
    </source>
</evidence>
<protein>
    <recommendedName>
        <fullName evidence="7">OBG-type G domain-containing protein</fullName>
    </recommendedName>
</protein>
<dbReference type="EMBL" id="VCGU01000005">
    <property type="protein sequence ID" value="TRY74586.1"/>
    <property type="molecule type" value="Genomic_DNA"/>
</dbReference>
<dbReference type="InterPro" id="IPR045001">
    <property type="entry name" value="DRG"/>
</dbReference>
<accession>A0A553PA97</accession>
<dbReference type="Pfam" id="PF01926">
    <property type="entry name" value="MMR_HSR1"/>
    <property type="match status" value="1"/>
</dbReference>
<gene>
    <name evidence="5" type="ORF">TCAL_01647</name>
</gene>
<evidence type="ECO:0000313" key="6">
    <source>
        <dbReference type="Proteomes" id="UP000318571"/>
    </source>
</evidence>
<evidence type="ECO:0000313" key="5">
    <source>
        <dbReference type="EMBL" id="TRY74586.1"/>
    </source>
</evidence>
<dbReference type="CDD" id="cd01896">
    <property type="entry name" value="DRG"/>
    <property type="match status" value="1"/>
</dbReference>
<sequence length="422" mass="47161">MPKMGSLVTLTGGLSSFSCRTWLEFYTLTTTRTRTQGNTCRTNSVWYKPRKPTPIMSGIVEKIAEIEAEMARTQKNKATAGHLGMLKAKLAKLRRELITPKSQGGGTSDGFEVAKTGDARIGFIGFPSVGKSTLLSNLAGVYSEVAAYEFTTLTTVPGCIKYKGAKVQLLDLPGIIEGAKDGKGRGRQVIAVGKTCSLIFIVLDVLKPLQHKRIIEKELDGFGIRLNKKAPNIGFRRKEKGGINLQCLVPQSELDIDLVKTILGEYRIHNADVTLRFDATSDDLIDVVEGNRTYVPCIYLLNKIDQISIEELDIVCQIPHCVPISAHHKWNYDSLLEKMWEYLQLVRIYTKPKGQLPDYESPVVLQTDHCTLEDFCNKIHRTIIKELKYALVWGSSVKHQPQKVGKDHVLHDEDVVQIVKKI</sequence>
<evidence type="ECO:0000256" key="2">
    <source>
        <dbReference type="ARBA" id="ARBA00023134"/>
    </source>
</evidence>
<dbReference type="Gene3D" id="3.10.20.30">
    <property type="match status" value="1"/>
</dbReference>
<dbReference type="PRINTS" id="PR00326">
    <property type="entry name" value="GTP1OBG"/>
</dbReference>